<dbReference type="Proteomes" id="UP000009183">
    <property type="component" value="Chromosome 10"/>
</dbReference>
<gene>
    <name evidence="1" type="ordered locus">VIT_10s0116g01690</name>
</gene>
<dbReference type="AlphaFoldDB" id="F6H7L7"/>
<dbReference type="HOGENOM" id="CLU_2676117_0_0_1"/>
<accession>F6H7L7</accession>
<protein>
    <submittedName>
        <fullName evidence="1">Uncharacterized protein</fullName>
    </submittedName>
</protein>
<sequence>MQSHDTFSFCGWTPIQRNCHWSSKGTSNKFSPKRNISLENTIKARKRPPSFRNQPSLSLRSLNGVAVDGLLASFW</sequence>
<dbReference type="EMBL" id="FN595248">
    <property type="protein sequence ID" value="CCB48212.1"/>
    <property type="molecule type" value="Genomic_DNA"/>
</dbReference>
<reference evidence="2" key="1">
    <citation type="journal article" date="2007" name="Nature">
        <title>The grapevine genome sequence suggests ancestral hexaploidization in major angiosperm phyla.</title>
        <authorList>
            <consortium name="The French-Italian Public Consortium for Grapevine Genome Characterization."/>
            <person name="Jaillon O."/>
            <person name="Aury J.-M."/>
            <person name="Noel B."/>
            <person name="Policriti A."/>
            <person name="Clepet C."/>
            <person name="Casagrande A."/>
            <person name="Choisne N."/>
            <person name="Aubourg S."/>
            <person name="Vitulo N."/>
            <person name="Jubin C."/>
            <person name="Vezzi A."/>
            <person name="Legeai F."/>
            <person name="Hugueney P."/>
            <person name="Dasilva C."/>
            <person name="Horner D."/>
            <person name="Mica E."/>
            <person name="Jublot D."/>
            <person name="Poulain J."/>
            <person name="Bruyere C."/>
            <person name="Billault A."/>
            <person name="Segurens B."/>
            <person name="Gouyvenoux M."/>
            <person name="Ugarte E."/>
            <person name="Cattonaro F."/>
            <person name="Anthouard V."/>
            <person name="Vico V."/>
            <person name="Del Fabbro C."/>
            <person name="Alaux M."/>
            <person name="Di Gaspero G."/>
            <person name="Dumas V."/>
            <person name="Felice N."/>
            <person name="Paillard S."/>
            <person name="Juman I."/>
            <person name="Moroldo M."/>
            <person name="Scalabrin S."/>
            <person name="Canaguier A."/>
            <person name="Le Clainche I."/>
            <person name="Malacrida G."/>
            <person name="Durand E."/>
            <person name="Pesole G."/>
            <person name="Laucou V."/>
            <person name="Chatelet P."/>
            <person name="Merdinoglu D."/>
            <person name="Delledonne M."/>
            <person name="Pezzotti M."/>
            <person name="Lecharny A."/>
            <person name="Scarpelli C."/>
            <person name="Artiguenave F."/>
            <person name="Pe M.E."/>
            <person name="Valle G."/>
            <person name="Morgante M."/>
            <person name="Caboche M."/>
            <person name="Adam-Blondon A.-F."/>
            <person name="Weissenbach J."/>
            <person name="Quetier F."/>
            <person name="Wincker P."/>
        </authorList>
    </citation>
    <scope>NUCLEOTIDE SEQUENCE [LARGE SCALE GENOMIC DNA]</scope>
    <source>
        <strain evidence="2">cv. Pinot noir / PN40024</strain>
    </source>
</reference>
<name>F6H7L7_VITVI</name>
<proteinExistence type="predicted"/>
<organism evidence="1 2">
    <name type="scientific">Vitis vinifera</name>
    <name type="common">Grape</name>
    <dbReference type="NCBI Taxonomy" id="29760"/>
    <lineage>
        <taxon>Eukaryota</taxon>
        <taxon>Viridiplantae</taxon>
        <taxon>Streptophyta</taxon>
        <taxon>Embryophyta</taxon>
        <taxon>Tracheophyta</taxon>
        <taxon>Spermatophyta</taxon>
        <taxon>Magnoliopsida</taxon>
        <taxon>eudicotyledons</taxon>
        <taxon>Gunneridae</taxon>
        <taxon>Pentapetalae</taxon>
        <taxon>rosids</taxon>
        <taxon>Vitales</taxon>
        <taxon>Vitaceae</taxon>
        <taxon>Viteae</taxon>
        <taxon>Vitis</taxon>
    </lineage>
</organism>
<evidence type="ECO:0000313" key="2">
    <source>
        <dbReference type="Proteomes" id="UP000009183"/>
    </source>
</evidence>
<dbReference type="InParanoid" id="F6H7L7"/>
<keyword evidence="2" id="KW-1185">Reference proteome</keyword>
<evidence type="ECO:0000313" key="1">
    <source>
        <dbReference type="EMBL" id="CCB48212.1"/>
    </source>
</evidence>
<dbReference type="PaxDb" id="29760-VIT_10s0116g01690.t01"/>